<comment type="caution">
    <text evidence="1">The sequence shown here is derived from an EMBL/GenBank/DDBJ whole genome shotgun (WGS) entry which is preliminary data.</text>
</comment>
<organism evidence="1 2">
    <name type="scientific">Vanrija albida</name>
    <dbReference type="NCBI Taxonomy" id="181172"/>
    <lineage>
        <taxon>Eukaryota</taxon>
        <taxon>Fungi</taxon>
        <taxon>Dikarya</taxon>
        <taxon>Basidiomycota</taxon>
        <taxon>Agaricomycotina</taxon>
        <taxon>Tremellomycetes</taxon>
        <taxon>Trichosporonales</taxon>
        <taxon>Trichosporonaceae</taxon>
        <taxon>Vanrija</taxon>
    </lineage>
</organism>
<keyword evidence="2" id="KW-1185">Reference proteome</keyword>
<dbReference type="PANTHER" id="PTHR16220:SF0">
    <property type="entry name" value="WD REPEAT-CONTAINING PROTEIN WRAP73"/>
    <property type="match status" value="1"/>
</dbReference>
<dbReference type="SUPFAM" id="SSF82171">
    <property type="entry name" value="DPP6 N-terminal domain-like"/>
    <property type="match status" value="1"/>
</dbReference>
<evidence type="ECO:0000313" key="1">
    <source>
        <dbReference type="EMBL" id="KAL1405206.1"/>
    </source>
</evidence>
<dbReference type="GeneID" id="95989874"/>
<dbReference type="Proteomes" id="UP001565368">
    <property type="component" value="Unassembled WGS sequence"/>
</dbReference>
<dbReference type="Gene3D" id="2.130.10.10">
    <property type="entry name" value="YVTN repeat-like/Quinoprotein amine dehydrogenase"/>
    <property type="match status" value="1"/>
</dbReference>
<protein>
    <recommendedName>
        <fullName evidence="3">Anaphase-promoting complex subunit 4 WD40 domain-containing protein</fullName>
    </recommendedName>
</protein>
<evidence type="ECO:0008006" key="3">
    <source>
        <dbReference type="Google" id="ProtNLM"/>
    </source>
</evidence>
<dbReference type="RefSeq" id="XP_069205150.1">
    <property type="nucleotide sequence ID" value="XM_069357213.1"/>
</dbReference>
<dbReference type="InterPro" id="IPR052778">
    <property type="entry name" value="Centrosome-WD_assoc"/>
</dbReference>
<proteinExistence type="predicted"/>
<evidence type="ECO:0000313" key="2">
    <source>
        <dbReference type="Proteomes" id="UP001565368"/>
    </source>
</evidence>
<dbReference type="InterPro" id="IPR015943">
    <property type="entry name" value="WD40/YVTN_repeat-like_dom_sf"/>
</dbReference>
<gene>
    <name evidence="1" type="ORF">Q8F55_008831</name>
</gene>
<sequence>MASRESSGEAALSSPGLIGLSWHHIPTGTSRFIQYAQQAQKGHTWSPGHRYLALLERHSGRCYVGVYDSETLVRHFPVSTEATGVSWSPCGKRIAIWDWKVTYAISFYTPVGSAIGSFKPTDAVLGAVRPCPTANRIAFTTGTPNLYLWDKLGVEAVRIPGDMTAVDVQWAPDGHTASVSDRQVFCLVYEEVADESSAFEGETWEEVE</sequence>
<accession>A0ABR3PRY8</accession>
<dbReference type="PANTHER" id="PTHR16220">
    <property type="entry name" value="WD REPEAT PROTEIN 8-RELATED"/>
    <property type="match status" value="1"/>
</dbReference>
<reference evidence="1 2" key="1">
    <citation type="submission" date="2023-08" db="EMBL/GenBank/DDBJ databases">
        <title>Annotated Genome Sequence of Vanrija albida AlHP1.</title>
        <authorList>
            <person name="Herzog R."/>
        </authorList>
    </citation>
    <scope>NUCLEOTIDE SEQUENCE [LARGE SCALE GENOMIC DNA]</scope>
    <source>
        <strain evidence="1 2">AlHP1</strain>
    </source>
</reference>
<dbReference type="EMBL" id="JBBXJM010000007">
    <property type="protein sequence ID" value="KAL1405206.1"/>
    <property type="molecule type" value="Genomic_DNA"/>
</dbReference>
<name>A0ABR3PRY8_9TREE</name>